<comment type="similarity">
    <text evidence="1">Belongs to the type-B carboxylesterase/lipase family.</text>
</comment>
<proteinExistence type="inferred from homology"/>
<evidence type="ECO:0000256" key="2">
    <source>
        <dbReference type="ARBA" id="ARBA00010515"/>
    </source>
</evidence>
<organism evidence="5 6">
    <name type="scientific">Neonectria ditissima</name>
    <dbReference type="NCBI Taxonomy" id="78410"/>
    <lineage>
        <taxon>Eukaryota</taxon>
        <taxon>Fungi</taxon>
        <taxon>Dikarya</taxon>
        <taxon>Ascomycota</taxon>
        <taxon>Pezizomycotina</taxon>
        <taxon>Sordariomycetes</taxon>
        <taxon>Hypocreomycetidae</taxon>
        <taxon>Hypocreales</taxon>
        <taxon>Nectriaceae</taxon>
        <taxon>Neonectria</taxon>
    </lineage>
</organism>
<keyword evidence="3" id="KW-0378">Hydrolase</keyword>
<gene>
    <name evidence="5" type="ORF">AK830_g1360</name>
</gene>
<protein>
    <recommendedName>
        <fullName evidence="4">Carboxylesterase type B domain-containing protein</fullName>
    </recommendedName>
</protein>
<dbReference type="InterPro" id="IPR002168">
    <property type="entry name" value="Lipase_GDXG_HIS_AS"/>
</dbReference>
<dbReference type="PANTHER" id="PTHR43142">
    <property type="entry name" value="CARBOXYLIC ESTER HYDROLASE"/>
    <property type="match status" value="1"/>
</dbReference>
<dbReference type="PROSITE" id="PS00122">
    <property type="entry name" value="CARBOXYLESTERASE_B_1"/>
    <property type="match status" value="1"/>
</dbReference>
<evidence type="ECO:0000259" key="4">
    <source>
        <dbReference type="Pfam" id="PF00135"/>
    </source>
</evidence>
<dbReference type="AlphaFoldDB" id="A0A0P7B693"/>
<dbReference type="PROSITE" id="PS01173">
    <property type="entry name" value="LIPASE_GDXG_HIS"/>
    <property type="match status" value="1"/>
</dbReference>
<dbReference type="PANTHER" id="PTHR43142:SF1">
    <property type="entry name" value="CARBOXYLIC ESTER HYDROLASE"/>
    <property type="match status" value="1"/>
</dbReference>
<dbReference type="Gene3D" id="3.40.50.1820">
    <property type="entry name" value="alpha/beta hydrolase"/>
    <property type="match status" value="1"/>
</dbReference>
<sequence>MAYPPTGVSYVDVPSLGRVKGNLFGHGVRQFCGIPYANLSKRWTRSALNTSLAGGYHDGTQHGAICPQPPEYMVGEDYMVPVPRFPHFKDPVEAELACLNLNLVLPPESLINKPVPVMVWIHGGSFLFGSSTHPAFDMVALVSRAADRGTPIVGVSLNYRVGLFGFLASRDIQEDLAQDGYSGAGNFGLTDQQTALEWVQRYIGAFGGDASQVTVFGESAGGMSVAHQIWARQPAVFHRAISMSGTLNTIPSWSLSQHERRYRALLGRFGIPSSDANALDRLRRLPEEAIAASTCLIEGTMDATGNPCDDGWYHARPPSPTSISSPPAWLRGYMIGDVKDEGMIFHQAIRDEDFESMKASLRVFLGPAGTEDIVSKYNIDSSSTPGEVQSQYEKMASDGLFTVQNRLHAQASSIPQTFVYHMDQVSTLENPLEGLAYHGIDILYVFGNLTEKMTEGQKGLVAKISGDWLDFAWGKDPWERYHAGNRAMVYGPLDRASLKSEKEDEATRHYQRIEQILAKGVLEPWVLALDRVGNKRWLLENATESGGVDRQVACEGYQVTLPWDWGVASRDNLARSTMPVVPRNSGVVAESSPLSSLGHDVTVDYDTIDHDVAVSHIIVDHDNDTNNCSPASDATAHSWDYQSDESHRLFSQFLCSGLHTLYSTTTHSWIKEMMVELSLESPAFFAACMTLELLQDKTCAEKFHLCFERALQIFQAELSEEAGAMWRATLGAGILLCTISIDQGIVWTSNLQCMADLYRLSQDGWPKTWFTDPFLLHLLEVMGVMDLPNLVLGRLTPCLGIWKRLRRAQATWGGENMGGIEIVTGLPRSLLDILAFSDEPTVEQDLWLWEGVEGSLLQSFHWMHGASVAFCLRDGVARPLHPNTTNPHYHSPSPPHNTFYGGWLHRWTPCA</sequence>
<dbReference type="InterPro" id="IPR019826">
    <property type="entry name" value="Carboxylesterase_B_AS"/>
</dbReference>
<dbReference type="Pfam" id="PF00135">
    <property type="entry name" value="COesterase"/>
    <property type="match status" value="1"/>
</dbReference>
<dbReference type="InterPro" id="IPR029058">
    <property type="entry name" value="AB_hydrolase_fold"/>
</dbReference>
<dbReference type="GO" id="GO:0016787">
    <property type="term" value="F:hydrolase activity"/>
    <property type="evidence" value="ECO:0007669"/>
    <property type="project" value="UniProtKB-KW"/>
</dbReference>
<dbReference type="STRING" id="78410.A0A0P7B693"/>
<keyword evidence="6" id="KW-1185">Reference proteome</keyword>
<dbReference type="OrthoDB" id="6846267at2759"/>
<dbReference type="InterPro" id="IPR002018">
    <property type="entry name" value="CarbesteraseB"/>
</dbReference>
<evidence type="ECO:0000313" key="5">
    <source>
        <dbReference type="EMBL" id="KPM45193.1"/>
    </source>
</evidence>
<evidence type="ECO:0000256" key="1">
    <source>
        <dbReference type="ARBA" id="ARBA00005964"/>
    </source>
</evidence>
<dbReference type="EMBL" id="LKCW01000010">
    <property type="protein sequence ID" value="KPM45193.1"/>
    <property type="molecule type" value="Genomic_DNA"/>
</dbReference>
<dbReference type="Proteomes" id="UP000050424">
    <property type="component" value="Unassembled WGS sequence"/>
</dbReference>
<evidence type="ECO:0000313" key="6">
    <source>
        <dbReference type="Proteomes" id="UP000050424"/>
    </source>
</evidence>
<comment type="caution">
    <text evidence="5">The sequence shown here is derived from an EMBL/GenBank/DDBJ whole genome shotgun (WGS) entry which is preliminary data.</text>
</comment>
<reference evidence="5 6" key="1">
    <citation type="submission" date="2015-09" db="EMBL/GenBank/DDBJ databases">
        <title>Draft genome of a European isolate of the apple canker pathogen Neonectria ditissima.</title>
        <authorList>
            <person name="Gomez-Cortecero A."/>
            <person name="Harrison R.J."/>
            <person name="Armitage A.D."/>
        </authorList>
    </citation>
    <scope>NUCLEOTIDE SEQUENCE [LARGE SCALE GENOMIC DNA]</scope>
    <source>
        <strain evidence="5 6">R09/05</strain>
    </source>
</reference>
<comment type="similarity">
    <text evidence="2">Belongs to the 'GDXG' lipolytic enzyme family.</text>
</comment>
<dbReference type="ESTHER" id="9hypo-a0a0p7b693">
    <property type="family name" value="Fungal_carboxylesterase_lipase"/>
</dbReference>
<dbReference type="SUPFAM" id="SSF53474">
    <property type="entry name" value="alpha/beta-Hydrolases"/>
    <property type="match status" value="1"/>
</dbReference>
<evidence type="ECO:0000256" key="3">
    <source>
        <dbReference type="ARBA" id="ARBA00022801"/>
    </source>
</evidence>
<name>A0A0P7B693_9HYPO</name>
<feature type="domain" description="Carboxylesterase type B" evidence="4">
    <location>
        <begin position="15"/>
        <end position="479"/>
    </location>
</feature>
<accession>A0A0P7B693</accession>